<evidence type="ECO:0000256" key="3">
    <source>
        <dbReference type="ARBA" id="ARBA00023163"/>
    </source>
</evidence>
<reference evidence="5" key="1">
    <citation type="submission" date="2021-05" db="EMBL/GenBank/DDBJ databases">
        <title>A free-living protist that lacks canonical eukaryotic 1 DNA replication and segregation systems.</title>
        <authorList>
            <person name="Salas-Leiva D.E."/>
            <person name="Tromer E.C."/>
            <person name="Curtis B.A."/>
            <person name="Jerlstrom-Hultqvist J."/>
            <person name="Kolisko M."/>
            <person name="Yi Z."/>
            <person name="Salas-Leiva J.S."/>
            <person name="Gallot-Lavallee L."/>
            <person name="Kops G.J.P.L."/>
            <person name="Archibald J.M."/>
            <person name="Simpson A.G.B."/>
            <person name="Roger A.J."/>
        </authorList>
    </citation>
    <scope>NUCLEOTIDE SEQUENCE</scope>
    <source>
        <strain evidence="5">BICM</strain>
    </source>
</reference>
<evidence type="ECO:0000256" key="4">
    <source>
        <dbReference type="ARBA" id="ARBA00023242"/>
    </source>
</evidence>
<dbReference type="GO" id="GO:0016592">
    <property type="term" value="C:mediator complex"/>
    <property type="evidence" value="ECO:0007669"/>
    <property type="project" value="InterPro"/>
</dbReference>
<keyword evidence="6" id="KW-1185">Reference proteome</keyword>
<evidence type="ECO:0000313" key="5">
    <source>
        <dbReference type="EMBL" id="KAG9396714.1"/>
    </source>
</evidence>
<evidence type="ECO:0000256" key="2">
    <source>
        <dbReference type="ARBA" id="ARBA00023015"/>
    </source>
</evidence>
<sequence length="106" mass="12002">MQVMRKTTGVMNDPGVKSVDEIIGMFDRWINEYHSRVDNCIGGIHTNLHELISNSRVSEPSENSAEILGLETHATQFVENCKDLFLLIQELKQHALLQKPTLQAAR</sequence>
<comment type="subcellular location">
    <subcellularLocation>
        <location evidence="1">Nucleus</location>
    </subcellularLocation>
</comment>
<evidence type="ECO:0000313" key="6">
    <source>
        <dbReference type="Proteomes" id="UP000717585"/>
    </source>
</evidence>
<evidence type="ECO:0000256" key="1">
    <source>
        <dbReference type="ARBA" id="ARBA00004123"/>
    </source>
</evidence>
<accession>A0A8J6E1R8</accession>
<keyword evidence="3" id="KW-0804">Transcription</keyword>
<organism evidence="5 6">
    <name type="scientific">Carpediemonas membranifera</name>
    <dbReference type="NCBI Taxonomy" id="201153"/>
    <lineage>
        <taxon>Eukaryota</taxon>
        <taxon>Metamonada</taxon>
        <taxon>Carpediemonas-like organisms</taxon>
        <taxon>Carpediemonas</taxon>
    </lineage>
</organism>
<dbReference type="GO" id="GO:0006357">
    <property type="term" value="P:regulation of transcription by RNA polymerase II"/>
    <property type="evidence" value="ECO:0007669"/>
    <property type="project" value="InterPro"/>
</dbReference>
<keyword evidence="4" id="KW-0539">Nucleus</keyword>
<name>A0A8J6E1R8_9EUKA</name>
<dbReference type="GO" id="GO:0003712">
    <property type="term" value="F:transcription coregulator activity"/>
    <property type="evidence" value="ECO:0007669"/>
    <property type="project" value="InterPro"/>
</dbReference>
<protein>
    <submittedName>
        <fullName evidence="5">Mediator complex, subunit Med22</fullName>
    </submittedName>
</protein>
<proteinExistence type="predicted"/>
<dbReference type="EMBL" id="JAHDYR010000005">
    <property type="protein sequence ID" value="KAG9396714.1"/>
    <property type="molecule type" value="Genomic_DNA"/>
</dbReference>
<dbReference type="Proteomes" id="UP000717585">
    <property type="component" value="Unassembled WGS sequence"/>
</dbReference>
<dbReference type="Pfam" id="PF06179">
    <property type="entry name" value="Med22"/>
    <property type="match status" value="1"/>
</dbReference>
<dbReference type="AlphaFoldDB" id="A0A8J6E1R8"/>
<dbReference type="InterPro" id="IPR009332">
    <property type="entry name" value="Med22"/>
</dbReference>
<keyword evidence="2" id="KW-0805">Transcription regulation</keyword>
<comment type="caution">
    <text evidence="5">The sequence shown here is derived from an EMBL/GenBank/DDBJ whole genome shotgun (WGS) entry which is preliminary data.</text>
</comment>
<gene>
    <name evidence="5" type="ORF">J8273_1732</name>
</gene>